<evidence type="ECO:0000256" key="1">
    <source>
        <dbReference type="ARBA" id="ARBA00004651"/>
    </source>
</evidence>
<feature type="transmembrane region" description="Helical" evidence="9">
    <location>
        <begin position="161"/>
        <end position="183"/>
    </location>
</feature>
<feature type="transmembrane region" description="Helical" evidence="9">
    <location>
        <begin position="20"/>
        <end position="41"/>
    </location>
</feature>
<feature type="transmembrane region" description="Helical" evidence="9">
    <location>
        <begin position="359"/>
        <end position="383"/>
    </location>
</feature>
<dbReference type="InterPro" id="IPR002293">
    <property type="entry name" value="AA/rel_permease1"/>
</dbReference>
<dbReference type="EMBL" id="CP080544">
    <property type="protein sequence ID" value="QYR53736.1"/>
    <property type="molecule type" value="Genomic_DNA"/>
</dbReference>
<evidence type="ECO:0000256" key="8">
    <source>
        <dbReference type="ARBA" id="ARBA00045636"/>
    </source>
</evidence>
<dbReference type="InterPro" id="IPR050367">
    <property type="entry name" value="APC_superfamily"/>
</dbReference>
<evidence type="ECO:0000256" key="4">
    <source>
        <dbReference type="ARBA" id="ARBA00022475"/>
    </source>
</evidence>
<evidence type="ECO:0000256" key="2">
    <source>
        <dbReference type="ARBA" id="ARBA00008220"/>
    </source>
</evidence>
<keyword evidence="4" id="KW-1003">Cell membrane</keyword>
<evidence type="ECO:0000256" key="7">
    <source>
        <dbReference type="ARBA" id="ARBA00023136"/>
    </source>
</evidence>
<dbReference type="PANTHER" id="PTHR42770:SF18">
    <property type="entry name" value="ARGININE_AGMATINE ANTIPORTER"/>
    <property type="match status" value="1"/>
</dbReference>
<evidence type="ECO:0000256" key="9">
    <source>
        <dbReference type="SAM" id="Phobius"/>
    </source>
</evidence>
<name>A0ABX8WSD9_9GAMM</name>
<feature type="transmembrane region" description="Helical" evidence="9">
    <location>
        <begin position="203"/>
        <end position="225"/>
    </location>
</feature>
<evidence type="ECO:0000313" key="11">
    <source>
        <dbReference type="Proteomes" id="UP000824755"/>
    </source>
</evidence>
<evidence type="ECO:0000313" key="10">
    <source>
        <dbReference type="EMBL" id="QYR53736.1"/>
    </source>
</evidence>
<keyword evidence="11" id="KW-1185">Reference proteome</keyword>
<evidence type="ECO:0000256" key="6">
    <source>
        <dbReference type="ARBA" id="ARBA00022989"/>
    </source>
</evidence>
<feature type="transmembrane region" description="Helical" evidence="9">
    <location>
        <begin position="412"/>
        <end position="430"/>
    </location>
</feature>
<feature type="transmembrane region" description="Helical" evidence="9">
    <location>
        <begin position="390"/>
        <end position="406"/>
    </location>
</feature>
<dbReference type="Proteomes" id="UP000824755">
    <property type="component" value="Chromosome"/>
</dbReference>
<proteinExistence type="inferred from homology"/>
<dbReference type="Pfam" id="PF13520">
    <property type="entry name" value="AA_permease_2"/>
    <property type="match status" value="1"/>
</dbReference>
<feature type="transmembrane region" description="Helical" evidence="9">
    <location>
        <begin position="96"/>
        <end position="122"/>
    </location>
</feature>
<comment type="subcellular location">
    <subcellularLocation>
        <location evidence="1">Cell membrane</location>
        <topology evidence="1">Multi-pass membrane protein</topology>
    </subcellularLocation>
</comment>
<evidence type="ECO:0000256" key="5">
    <source>
        <dbReference type="ARBA" id="ARBA00022692"/>
    </source>
</evidence>
<dbReference type="PANTHER" id="PTHR42770">
    <property type="entry name" value="AMINO ACID TRANSPORTER-RELATED"/>
    <property type="match status" value="1"/>
</dbReference>
<dbReference type="Gene3D" id="1.20.1740.10">
    <property type="entry name" value="Amino acid/polyamine transporter I"/>
    <property type="match status" value="1"/>
</dbReference>
<feature type="transmembrane region" description="Helical" evidence="9">
    <location>
        <begin position="280"/>
        <end position="306"/>
    </location>
</feature>
<evidence type="ECO:0000256" key="3">
    <source>
        <dbReference type="ARBA" id="ARBA00021069"/>
    </source>
</evidence>
<sequence>MSSNADTDDSPTRQVAARPLGLWSATALVVGSMIGSGIFVLPASLAEFGGVSLLGWAVTLSGAMMLALTFSKLATRWPQSGGPYVFARNAFGETPGFLVAWSYWVSVWCANAAIAVAFAGALGALCPPLTATPMRAAACAVGGLWLCAGVNLMGVREAGRVQLLLTVLKFVPLLAFAGIAIWWVDGAHFVPFNRSELSMSGAVHATVALTLWALLGLEAATVPAGSIDNPDRTVPRATVIGTLLAGVVTVLAVTSVLGIVPAESLKHSAAPMADAAGLLWGHWAAIGIALVAAVSCLGALNGWVLISAQVPLAAARDGLLPAVFARVDRRETPRFSILASSVLATALVLSNYTRSLVSLFTFSILLSTAATLLPYFAGSAAWLRTGESKGRVIAFIALLYSAYALLGTGHEALLWGGILLLSGLPIHLWMRLKR</sequence>
<dbReference type="PIRSF" id="PIRSF006060">
    <property type="entry name" value="AA_transporter"/>
    <property type="match status" value="1"/>
</dbReference>
<comment type="function">
    <text evidence="8">Major component of the acid-resistance (AR) system allowing enteric pathogens to survive the acidic environment in the stomach. Exchanges extracellular arginine for its intracellular decarboxylation product agmatine (Agm) thereby expelling intracellular protons. Probably undergoes several conformational states in order to translocate the substrate across the membrane; keeps the substrate accessible to only 1 side of the membrane at a time by opening and closing 3 membrane-internal gates.</text>
</comment>
<comment type="similarity">
    <text evidence="2">Belongs to the amino acid-polyamine-organocation (APC) superfamily. Basic amino acid/polyamine antiporter (APA) (TC 2.A.3.2) family.</text>
</comment>
<keyword evidence="7 9" id="KW-0472">Membrane</keyword>
<feature type="transmembrane region" description="Helical" evidence="9">
    <location>
        <begin position="237"/>
        <end position="260"/>
    </location>
</feature>
<feature type="transmembrane region" description="Helical" evidence="9">
    <location>
        <begin position="53"/>
        <end position="75"/>
    </location>
</feature>
<organism evidence="10 11">
    <name type="scientific">Lysobacter soyae</name>
    <dbReference type="NCBI Taxonomy" id="2764185"/>
    <lineage>
        <taxon>Bacteria</taxon>
        <taxon>Pseudomonadati</taxon>
        <taxon>Pseudomonadota</taxon>
        <taxon>Gammaproteobacteria</taxon>
        <taxon>Lysobacterales</taxon>
        <taxon>Lysobacteraceae</taxon>
        <taxon>Lysobacter</taxon>
    </lineage>
</organism>
<accession>A0ABX8WSD9</accession>
<protein>
    <recommendedName>
        <fullName evidence="3">Arginine/agmatine antiporter</fullName>
    </recommendedName>
</protein>
<reference evidence="10 11" key="1">
    <citation type="submission" date="2021-08" db="EMBL/GenBank/DDBJ databases">
        <title>Lysobacter sp. strain CJ11 Genome sequencing and assembly.</title>
        <authorList>
            <person name="Kim I."/>
        </authorList>
    </citation>
    <scope>NUCLEOTIDE SEQUENCE [LARGE SCALE GENOMIC DNA]</scope>
    <source>
        <strain evidence="10 11">CJ11</strain>
    </source>
</reference>
<feature type="transmembrane region" description="Helical" evidence="9">
    <location>
        <begin position="335"/>
        <end position="353"/>
    </location>
</feature>
<feature type="transmembrane region" description="Helical" evidence="9">
    <location>
        <begin position="134"/>
        <end position="154"/>
    </location>
</feature>
<keyword evidence="5 9" id="KW-0812">Transmembrane</keyword>
<dbReference type="RefSeq" id="WP_220380543.1">
    <property type="nucleotide sequence ID" value="NZ_CP080544.1"/>
</dbReference>
<gene>
    <name evidence="10" type="ORF">H8L67_04450</name>
</gene>
<keyword evidence="6 9" id="KW-1133">Transmembrane helix</keyword>